<feature type="compositionally biased region" description="Basic and acidic residues" evidence="2">
    <location>
        <begin position="123"/>
        <end position="132"/>
    </location>
</feature>
<organism evidence="4">
    <name type="scientific">Streptantibioticus silvisoli</name>
    <dbReference type="NCBI Taxonomy" id="2705255"/>
    <lineage>
        <taxon>Bacteria</taxon>
        <taxon>Bacillati</taxon>
        <taxon>Actinomycetota</taxon>
        <taxon>Actinomycetes</taxon>
        <taxon>Kitasatosporales</taxon>
        <taxon>Streptomycetaceae</taxon>
        <taxon>Streptantibioticus</taxon>
    </lineage>
</organism>
<dbReference type="PROSITE" id="PS50966">
    <property type="entry name" value="ZF_SWIM"/>
    <property type="match status" value="1"/>
</dbReference>
<sequence length="463" mass="48246">MEDTEVRWSPEQVLALAPDTASNKAGAKLGVPGPWSGTGTSPAAGGAGPWVWGECRGSGAKPYRAVADLGGPPAFRCTCPSRKFPCKHALGLLLLWSHRDPAAGFPAAGADAAPDWVREWRDARSAAGERRAAATGENAAGKADPQAARRRAERRAKRVADGVSELEQRLADQIRTGFAATGPAGWQVWDEVAARMVDAQAPGLASRAREFAAIPGSGGDWPSRMLEEHGLLHLLARGHQAGDALPRGLAATVRARVGFTTDSAELLAGPAVRDRWLVLARQDSAEGRLTTRRTWLLGAELGRSALLLSFGAAGRPPELSLPVGRTLDAELAFHPGASPLRAVLGERHGEPGPGTVPPGVRVGEALDGYGRALAADPWLEGWPVVLAGVVPIPAPTGWQLSDADGGAALPVDPRRLGRPGLWRLAATSGGAPVTVFGSLGHRGFTPLTTWSADDAEPAQAVTL</sequence>
<keyword evidence="1" id="KW-0479">Metal-binding</keyword>
<keyword evidence="1" id="KW-0863">Zinc-finger</keyword>
<feature type="compositionally biased region" description="Basic residues" evidence="2">
    <location>
        <begin position="148"/>
        <end position="157"/>
    </location>
</feature>
<name>A0AA90KHG0_9ACTN</name>
<protein>
    <submittedName>
        <fullName evidence="4">SWIM zinc finger domain-containing protein</fullName>
    </submittedName>
</protein>
<gene>
    <name evidence="4" type="ORF">POF50_018830</name>
</gene>
<keyword evidence="1" id="KW-0862">Zinc</keyword>
<dbReference type="RefSeq" id="WP_271315065.1">
    <property type="nucleotide sequence ID" value="NZ_JABXJJ020000022.1"/>
</dbReference>
<evidence type="ECO:0000313" key="4">
    <source>
        <dbReference type="EMBL" id="MDI5971369.1"/>
    </source>
</evidence>
<comment type="caution">
    <text evidence="4">The sequence shown here is derived from an EMBL/GenBank/DDBJ whole genome shotgun (WGS) entry which is preliminary data.</text>
</comment>
<proteinExistence type="predicted"/>
<accession>A0AA90KHG0</accession>
<dbReference type="InterPro" id="IPR007527">
    <property type="entry name" value="Znf_SWIM"/>
</dbReference>
<feature type="region of interest" description="Disordered" evidence="2">
    <location>
        <begin position="123"/>
        <end position="160"/>
    </location>
</feature>
<feature type="domain" description="SWIM-type" evidence="3">
    <location>
        <begin position="63"/>
        <end position="97"/>
    </location>
</feature>
<evidence type="ECO:0000256" key="1">
    <source>
        <dbReference type="PROSITE-ProRule" id="PRU00325"/>
    </source>
</evidence>
<evidence type="ECO:0000259" key="3">
    <source>
        <dbReference type="PROSITE" id="PS50966"/>
    </source>
</evidence>
<feature type="compositionally biased region" description="Low complexity" evidence="2">
    <location>
        <begin position="133"/>
        <end position="146"/>
    </location>
</feature>
<dbReference type="GO" id="GO:0008270">
    <property type="term" value="F:zinc ion binding"/>
    <property type="evidence" value="ECO:0007669"/>
    <property type="project" value="UniProtKB-KW"/>
</dbReference>
<dbReference type="AlphaFoldDB" id="A0AA90KHG0"/>
<dbReference type="EMBL" id="JABXJJ020000022">
    <property type="protein sequence ID" value="MDI5971369.1"/>
    <property type="molecule type" value="Genomic_DNA"/>
</dbReference>
<evidence type="ECO:0000256" key="2">
    <source>
        <dbReference type="SAM" id="MobiDB-lite"/>
    </source>
</evidence>
<dbReference type="Pfam" id="PF04434">
    <property type="entry name" value="SWIM"/>
    <property type="match status" value="1"/>
</dbReference>
<reference evidence="4" key="1">
    <citation type="submission" date="2023-05" db="EMBL/GenBank/DDBJ databases">
        <title>Streptantibioticus silvisoli sp. nov., acidotolerant actinomycetes 1 from pine litter.</title>
        <authorList>
            <person name="Swiecimska M."/>
            <person name="Golinska P."/>
            <person name="Sangal V."/>
            <person name="Wachnowicz B."/>
            <person name="Goodfellow M."/>
        </authorList>
    </citation>
    <scope>NUCLEOTIDE SEQUENCE</scope>
    <source>
        <strain evidence="4">SL13</strain>
    </source>
</reference>